<keyword evidence="4" id="KW-0796">Tight junction</keyword>
<comment type="similarity">
    <text evidence="3">Belongs to the claudin family.</text>
</comment>
<evidence type="ECO:0000256" key="7">
    <source>
        <dbReference type="ARBA" id="ARBA00022949"/>
    </source>
</evidence>
<keyword evidence="6 11" id="KW-0812">Transmembrane</keyword>
<dbReference type="Proteomes" id="UP001239994">
    <property type="component" value="Unassembled WGS sequence"/>
</dbReference>
<evidence type="ECO:0000256" key="11">
    <source>
        <dbReference type="SAM" id="Phobius"/>
    </source>
</evidence>
<feature type="transmembrane region" description="Helical" evidence="11">
    <location>
        <begin position="48"/>
        <end position="67"/>
    </location>
</feature>
<evidence type="ECO:0000313" key="13">
    <source>
        <dbReference type="Proteomes" id="UP001239994"/>
    </source>
</evidence>
<evidence type="ECO:0000256" key="2">
    <source>
        <dbReference type="ARBA" id="ARBA00004651"/>
    </source>
</evidence>
<dbReference type="GO" id="GO:0005886">
    <property type="term" value="C:plasma membrane"/>
    <property type="evidence" value="ECO:0007669"/>
    <property type="project" value="UniProtKB-SubCell"/>
</dbReference>
<evidence type="ECO:0000256" key="6">
    <source>
        <dbReference type="ARBA" id="ARBA00022692"/>
    </source>
</evidence>
<dbReference type="InterPro" id="IPR006187">
    <property type="entry name" value="Claudin"/>
</dbReference>
<proteinExistence type="inferred from homology"/>
<evidence type="ECO:0000256" key="1">
    <source>
        <dbReference type="ARBA" id="ARBA00004435"/>
    </source>
</evidence>
<reference evidence="12" key="1">
    <citation type="submission" date="2023-03" db="EMBL/GenBank/DDBJ databases">
        <title>Electrophorus voltai genome.</title>
        <authorList>
            <person name="Bian C."/>
        </authorList>
    </citation>
    <scope>NUCLEOTIDE SEQUENCE</scope>
    <source>
        <strain evidence="12">CB-2022</strain>
        <tissue evidence="12">Muscle</tissue>
    </source>
</reference>
<keyword evidence="8 11" id="KW-1133">Transmembrane helix</keyword>
<dbReference type="GO" id="GO:0005198">
    <property type="term" value="F:structural molecule activity"/>
    <property type="evidence" value="ECO:0007669"/>
    <property type="project" value="InterPro"/>
</dbReference>
<protein>
    <recommendedName>
        <fullName evidence="14">Claudin</fullName>
    </recommendedName>
</protein>
<dbReference type="Pfam" id="PF00822">
    <property type="entry name" value="PMP22_Claudin"/>
    <property type="match status" value="1"/>
</dbReference>
<dbReference type="PANTHER" id="PTHR12002">
    <property type="entry name" value="CLAUDIN"/>
    <property type="match status" value="1"/>
</dbReference>
<keyword evidence="9 11" id="KW-0472">Membrane</keyword>
<evidence type="ECO:0008006" key="14">
    <source>
        <dbReference type="Google" id="ProtNLM"/>
    </source>
</evidence>
<gene>
    <name evidence="12" type="ORF">P4O66_008680</name>
</gene>
<feature type="transmembrane region" description="Helical" evidence="11">
    <location>
        <begin position="119"/>
        <end position="138"/>
    </location>
</feature>
<feature type="region of interest" description="Disordered" evidence="10">
    <location>
        <begin position="230"/>
        <end position="254"/>
    </location>
</feature>
<evidence type="ECO:0000256" key="8">
    <source>
        <dbReference type="ARBA" id="ARBA00022989"/>
    </source>
</evidence>
<dbReference type="EMBL" id="JAROKS010000014">
    <property type="protein sequence ID" value="KAK1797304.1"/>
    <property type="molecule type" value="Genomic_DNA"/>
</dbReference>
<evidence type="ECO:0000256" key="10">
    <source>
        <dbReference type="SAM" id="MobiDB-lite"/>
    </source>
</evidence>
<sequence length="254" mass="27248">MPNICQTFRYQYVCCSSAKRVTELLHLTPFLIGGLQPIDEMANGGIQLLGFSLAFFGVIGLIVSTTMTEWKMSSYAGDNIITAQALYVGLWQSCVHQSTGQLQCKIEDSLLKLPVEIQAARGFMLAGIFLGAIAILVAMVGMKCTKCLSEDMQTKSKVALTGGVIFIIAGISAFVATIWYGENVRQQFYDPMTPTNAKYEFGKALYIGWGAAALSIIGGSMLSCTCGSKSSTEKAPRYPASRPGPAKQAGSGYV</sequence>
<organism evidence="12 13">
    <name type="scientific">Electrophorus voltai</name>
    <dbReference type="NCBI Taxonomy" id="2609070"/>
    <lineage>
        <taxon>Eukaryota</taxon>
        <taxon>Metazoa</taxon>
        <taxon>Chordata</taxon>
        <taxon>Craniata</taxon>
        <taxon>Vertebrata</taxon>
        <taxon>Euteleostomi</taxon>
        <taxon>Actinopterygii</taxon>
        <taxon>Neopterygii</taxon>
        <taxon>Teleostei</taxon>
        <taxon>Ostariophysi</taxon>
        <taxon>Gymnotiformes</taxon>
        <taxon>Gymnotoidei</taxon>
        <taxon>Gymnotidae</taxon>
        <taxon>Electrophorus</taxon>
    </lineage>
</organism>
<evidence type="ECO:0000256" key="9">
    <source>
        <dbReference type="ARBA" id="ARBA00023136"/>
    </source>
</evidence>
<dbReference type="Gene3D" id="1.20.140.150">
    <property type="match status" value="1"/>
</dbReference>
<accession>A0AAD8ZF43</accession>
<comment type="caution">
    <text evidence="12">The sequence shown here is derived from an EMBL/GenBank/DDBJ whole genome shotgun (WGS) entry which is preliminary data.</text>
</comment>
<keyword evidence="5" id="KW-1003">Cell membrane</keyword>
<comment type="subcellular location">
    <subcellularLocation>
        <location evidence="1">Cell junction</location>
        <location evidence="1">Tight junction</location>
    </subcellularLocation>
    <subcellularLocation>
        <location evidence="2">Cell membrane</location>
        <topology evidence="2">Multi-pass membrane protein</topology>
    </subcellularLocation>
</comment>
<feature type="transmembrane region" description="Helical" evidence="11">
    <location>
        <begin position="201"/>
        <end position="224"/>
    </location>
</feature>
<keyword evidence="13" id="KW-1185">Reference proteome</keyword>
<dbReference type="InterPro" id="IPR017974">
    <property type="entry name" value="Claudin_CS"/>
</dbReference>
<evidence type="ECO:0000256" key="3">
    <source>
        <dbReference type="ARBA" id="ARBA00008295"/>
    </source>
</evidence>
<feature type="transmembrane region" description="Helical" evidence="11">
    <location>
        <begin position="158"/>
        <end position="181"/>
    </location>
</feature>
<dbReference type="AlphaFoldDB" id="A0AAD8ZF43"/>
<evidence type="ECO:0000256" key="4">
    <source>
        <dbReference type="ARBA" id="ARBA00022427"/>
    </source>
</evidence>
<dbReference type="GO" id="GO:0005923">
    <property type="term" value="C:bicellular tight junction"/>
    <property type="evidence" value="ECO:0007669"/>
    <property type="project" value="UniProtKB-SubCell"/>
</dbReference>
<evidence type="ECO:0000313" key="12">
    <source>
        <dbReference type="EMBL" id="KAK1797304.1"/>
    </source>
</evidence>
<evidence type="ECO:0000256" key="5">
    <source>
        <dbReference type="ARBA" id="ARBA00022475"/>
    </source>
</evidence>
<dbReference type="PROSITE" id="PS01346">
    <property type="entry name" value="CLAUDIN"/>
    <property type="match status" value="1"/>
</dbReference>
<dbReference type="FunFam" id="1.20.140.150:FF:000001">
    <property type="entry name" value="Claudin"/>
    <property type="match status" value="1"/>
</dbReference>
<keyword evidence="7" id="KW-0965">Cell junction</keyword>
<dbReference type="InterPro" id="IPR004031">
    <property type="entry name" value="PMP22/EMP/MP20/Claudin"/>
</dbReference>
<dbReference type="PRINTS" id="PR01077">
    <property type="entry name" value="CLAUDIN"/>
</dbReference>
<name>A0AAD8ZF43_9TELE</name>